<proteinExistence type="inferred from homology"/>
<feature type="domain" description="FAD-binding" evidence="6">
    <location>
        <begin position="10"/>
        <end position="330"/>
    </location>
</feature>
<dbReference type="SUPFAM" id="SSF54373">
    <property type="entry name" value="FAD-linked reductases, C-terminal domain"/>
    <property type="match status" value="1"/>
</dbReference>
<dbReference type="EMBL" id="JXCE01001089">
    <property type="protein sequence ID" value="KPA35475.1"/>
    <property type="molecule type" value="Genomic_DNA"/>
</dbReference>
<evidence type="ECO:0000313" key="7">
    <source>
        <dbReference type="EMBL" id="KPA35475.1"/>
    </source>
</evidence>
<accession>A0A0N0DAN9</accession>
<evidence type="ECO:0000256" key="5">
    <source>
        <dbReference type="ARBA" id="ARBA00023033"/>
    </source>
</evidence>
<evidence type="ECO:0000256" key="3">
    <source>
        <dbReference type="ARBA" id="ARBA00022827"/>
    </source>
</evidence>
<dbReference type="PANTHER" id="PTHR13789:SF236">
    <property type="entry name" value="MONOOXYGENASE, PUTATIVE (AFU_ORTHOLOGUE AFUA_6G12060)-RELATED"/>
    <property type="match status" value="1"/>
</dbReference>
<keyword evidence="3" id="KW-0274">FAD</keyword>
<dbReference type="Gene3D" id="3.50.50.60">
    <property type="entry name" value="FAD/NAD(P)-binding domain"/>
    <property type="match status" value="1"/>
</dbReference>
<evidence type="ECO:0000256" key="2">
    <source>
        <dbReference type="ARBA" id="ARBA00022630"/>
    </source>
</evidence>
<dbReference type="PRINTS" id="PR00420">
    <property type="entry name" value="RNGMNOXGNASE"/>
</dbReference>
<gene>
    <name evidence="7" type="ORF">FLAG1_11818</name>
</gene>
<dbReference type="InterPro" id="IPR050493">
    <property type="entry name" value="FAD-dep_Monooxygenase_BioMet"/>
</dbReference>
<protein>
    <submittedName>
        <fullName evidence="7">Mak1 monooxygenase</fullName>
    </submittedName>
</protein>
<dbReference type="GO" id="GO:0071949">
    <property type="term" value="F:FAD binding"/>
    <property type="evidence" value="ECO:0007669"/>
    <property type="project" value="InterPro"/>
</dbReference>
<dbReference type="AlphaFoldDB" id="A0A0N0DAN9"/>
<dbReference type="Pfam" id="PF01494">
    <property type="entry name" value="FAD_binding_3"/>
    <property type="match status" value="1"/>
</dbReference>
<evidence type="ECO:0000256" key="4">
    <source>
        <dbReference type="ARBA" id="ARBA00023002"/>
    </source>
</evidence>
<evidence type="ECO:0000259" key="6">
    <source>
        <dbReference type="Pfam" id="PF01494"/>
    </source>
</evidence>
<keyword evidence="5 7" id="KW-0503">Monooxygenase</keyword>
<keyword evidence="4" id="KW-0560">Oxidoreductase</keyword>
<dbReference type="GO" id="GO:0004497">
    <property type="term" value="F:monooxygenase activity"/>
    <property type="evidence" value="ECO:0007669"/>
    <property type="project" value="UniProtKB-KW"/>
</dbReference>
<evidence type="ECO:0000313" key="8">
    <source>
        <dbReference type="Proteomes" id="UP000037904"/>
    </source>
</evidence>
<keyword evidence="8" id="KW-1185">Reference proteome</keyword>
<reference evidence="7 8" key="1">
    <citation type="submission" date="2015-04" db="EMBL/GenBank/DDBJ databases">
        <title>The draft genome sequence of Fusarium langsethiae, a T-2/HT-2 mycotoxin producer.</title>
        <authorList>
            <person name="Lysoe E."/>
            <person name="Divon H.H."/>
            <person name="Terzi V."/>
            <person name="Orru L."/>
            <person name="Lamontanara A."/>
            <person name="Kolseth A.-K."/>
            <person name="Frandsen R.J."/>
            <person name="Nielsen K."/>
            <person name="Thrane U."/>
        </authorList>
    </citation>
    <scope>NUCLEOTIDE SEQUENCE [LARGE SCALE GENOMIC DNA]</scope>
    <source>
        <strain evidence="7 8">Fl201059</strain>
    </source>
</reference>
<keyword evidence="2" id="KW-0285">Flavoprotein</keyword>
<sequence length="453" mass="50855">MADGQPISFLIVGAGFGGLACAIELLRKGCQVHVIEKEKALSKSGDVIILTANSTIVIEKWPTVWQDLQETSCKLDSLIIQDGAGNMLLKQPWEQTYNGHLNIWTSRAQLQKAMYAEALRLGAKITFGARVTEHWEDGNNAGIFVNGEKLEADAVVGADGVYSNTRQYITKAPDAPKRSGFSIYRSWFPLDRLLNDPLTHNLASQGKDSTYVWVGPDQHAIVNFNTSLRHVGAFVTHKDTYTVEESWSYPGKVKDMLACVEGWDPVLRAIFAKIPEDVLIDFKLLWRDPVKKWVSDHGRVVLIGDACHPHLPTSASGAAQALEDAAALAALVDKAGKANLPTAFKAFEKLRFERTTATQRMGWETRHRWHQTDWEAVRKNPEYIKLPQPDWLYGADPEAYSYDNYDAVVEHLEKGVSFENTNIPPGYEFNDWTIDEMMEMDKEVIDENAYLVK</sequence>
<evidence type="ECO:0000256" key="1">
    <source>
        <dbReference type="ARBA" id="ARBA00007992"/>
    </source>
</evidence>
<dbReference type="InterPro" id="IPR036188">
    <property type="entry name" value="FAD/NAD-bd_sf"/>
</dbReference>
<organism evidence="7 8">
    <name type="scientific">Fusarium langsethiae</name>
    <dbReference type="NCBI Taxonomy" id="179993"/>
    <lineage>
        <taxon>Eukaryota</taxon>
        <taxon>Fungi</taxon>
        <taxon>Dikarya</taxon>
        <taxon>Ascomycota</taxon>
        <taxon>Pezizomycotina</taxon>
        <taxon>Sordariomycetes</taxon>
        <taxon>Hypocreomycetidae</taxon>
        <taxon>Hypocreales</taxon>
        <taxon>Nectriaceae</taxon>
        <taxon>Fusarium</taxon>
    </lineage>
</organism>
<dbReference type="SUPFAM" id="SSF51905">
    <property type="entry name" value="FAD/NAD(P)-binding domain"/>
    <property type="match status" value="1"/>
</dbReference>
<dbReference type="Proteomes" id="UP000037904">
    <property type="component" value="Unassembled WGS sequence"/>
</dbReference>
<dbReference type="OrthoDB" id="16820at2759"/>
<comment type="caution">
    <text evidence="7">The sequence shown here is derived from an EMBL/GenBank/DDBJ whole genome shotgun (WGS) entry which is preliminary data.</text>
</comment>
<comment type="similarity">
    <text evidence="1">Belongs to the paxM FAD-dependent monooxygenase family.</text>
</comment>
<name>A0A0N0DAN9_FUSLA</name>
<dbReference type="PANTHER" id="PTHR13789">
    <property type="entry name" value="MONOOXYGENASE"/>
    <property type="match status" value="1"/>
</dbReference>
<dbReference type="InterPro" id="IPR002938">
    <property type="entry name" value="FAD-bd"/>
</dbReference>